<keyword evidence="1 5" id="KW-0732">Signal</keyword>
<dbReference type="PROSITE" id="PS51125">
    <property type="entry name" value="NHL"/>
    <property type="match status" value="5"/>
</dbReference>
<dbReference type="AlphaFoldDB" id="A0AAT9GFT1"/>
<feature type="repeat" description="NHL" evidence="4">
    <location>
        <begin position="295"/>
        <end position="334"/>
    </location>
</feature>
<feature type="repeat" description="NHL" evidence="4">
    <location>
        <begin position="343"/>
        <end position="384"/>
    </location>
</feature>
<evidence type="ECO:0000256" key="5">
    <source>
        <dbReference type="SAM" id="SignalP"/>
    </source>
</evidence>
<evidence type="ECO:0000313" key="8">
    <source>
        <dbReference type="EMBL" id="BFG69525.1"/>
    </source>
</evidence>
<feature type="domain" description="Secretion system C-terminal sorting" evidence="7">
    <location>
        <begin position="768"/>
        <end position="833"/>
    </location>
</feature>
<dbReference type="PANTHER" id="PTHR10680">
    <property type="entry name" value="PEPTIDYL-GLYCINE ALPHA-AMIDATING MONOOXYGENASE"/>
    <property type="match status" value="1"/>
</dbReference>
<dbReference type="PANTHER" id="PTHR10680:SF28">
    <property type="entry name" value="SMP-30_GLUCONOLACTONASE_LRE-LIKE REGION DOMAIN-CONTAINING PROTEIN"/>
    <property type="match status" value="1"/>
</dbReference>
<feature type="repeat" description="NHL" evidence="4">
    <location>
        <begin position="149"/>
        <end position="185"/>
    </location>
</feature>
<organism evidence="8">
    <name type="scientific">Sediminibacterium sp. KACHI17</name>
    <dbReference type="NCBI Taxonomy" id="1751071"/>
    <lineage>
        <taxon>Bacteria</taxon>
        <taxon>Pseudomonadati</taxon>
        <taxon>Bacteroidota</taxon>
        <taxon>Chitinophagia</taxon>
        <taxon>Chitinophagales</taxon>
        <taxon>Chitinophagaceae</taxon>
        <taxon>Sediminibacterium</taxon>
    </lineage>
</organism>
<dbReference type="Gene3D" id="2.120.10.30">
    <property type="entry name" value="TolB, C-terminal domain"/>
    <property type="match status" value="2"/>
</dbReference>
<dbReference type="Pfam" id="PF01436">
    <property type="entry name" value="NHL"/>
    <property type="match status" value="4"/>
</dbReference>
<evidence type="ECO:0000259" key="7">
    <source>
        <dbReference type="Pfam" id="PF18962"/>
    </source>
</evidence>
<dbReference type="GO" id="GO:0005576">
    <property type="term" value="C:extracellular region"/>
    <property type="evidence" value="ECO:0007669"/>
    <property type="project" value="TreeGrafter"/>
</dbReference>
<dbReference type="Gene3D" id="2.40.10.500">
    <property type="match status" value="1"/>
</dbReference>
<feature type="repeat" description="NHL" evidence="4">
    <location>
        <begin position="198"/>
        <end position="235"/>
    </location>
</feature>
<gene>
    <name evidence="8" type="ORF">KACHI17_04060</name>
</gene>
<dbReference type="Pfam" id="PF02368">
    <property type="entry name" value="Big_2"/>
    <property type="match status" value="1"/>
</dbReference>
<feature type="chain" id="PRO_5043871226" evidence="5">
    <location>
        <begin position="34"/>
        <end position="854"/>
    </location>
</feature>
<dbReference type="CDD" id="cd05819">
    <property type="entry name" value="NHL"/>
    <property type="match status" value="1"/>
</dbReference>
<dbReference type="Pfam" id="PF18962">
    <property type="entry name" value="Por_Secre_tail"/>
    <property type="match status" value="1"/>
</dbReference>
<feature type="signal peptide" evidence="5">
    <location>
        <begin position="1"/>
        <end position="33"/>
    </location>
</feature>
<evidence type="ECO:0000259" key="6">
    <source>
        <dbReference type="Pfam" id="PF02368"/>
    </source>
</evidence>
<feature type="repeat" description="NHL" evidence="4">
    <location>
        <begin position="97"/>
        <end position="135"/>
    </location>
</feature>
<dbReference type="InterPro" id="IPR011042">
    <property type="entry name" value="6-blade_b-propeller_TolB-like"/>
</dbReference>
<proteinExistence type="predicted"/>
<dbReference type="InterPro" id="IPR003343">
    <property type="entry name" value="Big_2"/>
</dbReference>
<dbReference type="EMBL" id="AP029612">
    <property type="protein sequence ID" value="BFG69525.1"/>
    <property type="molecule type" value="Genomic_DNA"/>
</dbReference>
<dbReference type="InterPro" id="IPR001258">
    <property type="entry name" value="NHL_repeat"/>
</dbReference>
<evidence type="ECO:0000256" key="4">
    <source>
        <dbReference type="PROSITE-ProRule" id="PRU00504"/>
    </source>
</evidence>
<protein>
    <submittedName>
        <fullName evidence="8">Uncharacterized protein</fullName>
    </submittedName>
</protein>
<evidence type="ECO:0000256" key="3">
    <source>
        <dbReference type="ARBA" id="ARBA00023180"/>
    </source>
</evidence>
<dbReference type="NCBIfam" id="TIGR04183">
    <property type="entry name" value="Por_Secre_tail"/>
    <property type="match status" value="1"/>
</dbReference>
<feature type="domain" description="BIG2" evidence="6">
    <location>
        <begin position="451"/>
        <end position="488"/>
    </location>
</feature>
<evidence type="ECO:0000256" key="2">
    <source>
        <dbReference type="ARBA" id="ARBA00022737"/>
    </source>
</evidence>
<dbReference type="InterPro" id="IPR026444">
    <property type="entry name" value="Secre_tail"/>
</dbReference>
<sequence>MQLQRQIIYQIATQVSKSLFILLLLLISNGASADSTLTIINAKKSLSFTASSFCQNADIEISGVSPKVEKLLWKYNGQSLKNSYTPSLIQTVAGTAVEGTNDDEFRYPSGIAVDAAGNIYIADQFNHRVQKWMPGAKQGITVAGGRGQGDAPDQLDYPMGVAVDKEGNLYVSDAANQRIQKFTPSNAYGITVAGGNGRGNKANQFNMPFGICLDADGNIYVADNYNHRIQKWAPGAAEGITVAGGKQAGSKADQLRYPSSVKADVAGNLYIADAANDRIQLWMKGAVEGITVAGGKRGSAADQLYFPTDIAINENGDLFIADETNQRIQRWNKGAKQGVTVAGGNGLGKGMNQFSYPYGLFIDRDENIYVADQYNHRVQLFRNPEAPISYQFSFKATRPGIYEVELFYRDGHSEKLNELNIHESPVVAPIETASNFCSGSEYQLKNSYSGGHWSVSDPTIATIDQQGTLKTLAAGKLTVAYQVKSNEGCEAIVHTDIQITPIPQLPKIEMAPLLVQQSSAAFAQSSQLCEGSSIDLRPMMGNGFWSVNDSSIATIRQHTLYGKNAGVVTVQYTLQENGCIATAQTQFEVAAAPAPIEIHGYKKVVTGQTIRLIPETVGGVWRSEQNNYLDIDAAGYIKGLQPGVAEVQYQKMQASGCVAKGTAAILVQPQVPIVKDASYDLRKYGNTINVEQQVTALPGAALQFYASAEANQLPIQPAVLNKIGTQTIWVAQVVNGVASQRVPFKVMILNTTSVITNDQQFNIKVIGNPATQFFTVQLNSKTSQLPITMKVVDVQGRLIEQKNQLQANSTIQFGQTYTAGQYFVEYTQGAQRMVVSLLKLGVPVRTNSHTAAVY</sequence>
<dbReference type="SUPFAM" id="SSF101898">
    <property type="entry name" value="NHL repeat"/>
    <property type="match status" value="1"/>
</dbReference>
<reference evidence="8" key="1">
    <citation type="submission" date="2024-02" db="EMBL/GenBank/DDBJ databases">
        <title>Sediminibacterium planktonica sp. nov. and Sediminibacterium longus sp. nov., isolated from surface lake and river water.</title>
        <authorList>
            <person name="Watanabe K."/>
            <person name="Takemine S."/>
            <person name="Ishii Y."/>
            <person name="Ogata Y."/>
            <person name="Shindo C."/>
            <person name="Suda W."/>
        </authorList>
    </citation>
    <scope>NUCLEOTIDE SEQUENCE</scope>
    <source>
        <strain evidence="8">KACHI17</strain>
    </source>
</reference>
<keyword evidence="3" id="KW-0325">Glycoprotein</keyword>
<accession>A0AAT9GFT1</accession>
<keyword evidence="2" id="KW-0677">Repeat</keyword>
<evidence type="ECO:0000256" key="1">
    <source>
        <dbReference type="ARBA" id="ARBA00022729"/>
    </source>
</evidence>
<dbReference type="Gene3D" id="2.60.40.1080">
    <property type="match status" value="1"/>
</dbReference>
<dbReference type="RefSeq" id="WP_353549845.1">
    <property type="nucleotide sequence ID" value="NZ_AP029612.1"/>
</dbReference>
<name>A0AAT9GFT1_9BACT</name>